<organism evidence="1 2">
    <name type="scientific">Cytospora mali</name>
    <name type="common">Apple Valsa canker fungus</name>
    <name type="synonym">Valsa mali</name>
    <dbReference type="NCBI Taxonomy" id="578113"/>
    <lineage>
        <taxon>Eukaryota</taxon>
        <taxon>Fungi</taxon>
        <taxon>Dikarya</taxon>
        <taxon>Ascomycota</taxon>
        <taxon>Pezizomycotina</taxon>
        <taxon>Sordariomycetes</taxon>
        <taxon>Sordariomycetidae</taxon>
        <taxon>Diaporthales</taxon>
        <taxon>Cytosporaceae</taxon>
        <taxon>Cytospora</taxon>
    </lineage>
</organism>
<dbReference type="Gene3D" id="3.20.20.190">
    <property type="entry name" value="Phosphatidylinositol (PI) phosphodiesterase"/>
    <property type="match status" value="1"/>
</dbReference>
<proteinExistence type="predicted"/>
<dbReference type="PANTHER" id="PTHR13593">
    <property type="match status" value="1"/>
</dbReference>
<evidence type="ECO:0000313" key="1">
    <source>
        <dbReference type="EMBL" id="KUI62947.1"/>
    </source>
</evidence>
<keyword evidence="2" id="KW-1185">Reference proteome</keyword>
<dbReference type="OrthoDB" id="1046782at2759"/>
<reference evidence="2" key="1">
    <citation type="submission" date="2014-12" db="EMBL/GenBank/DDBJ databases">
        <title>Genome Sequence of Valsa Canker Pathogens Uncovers a Specific Adaption of Colonization on Woody Bark.</title>
        <authorList>
            <person name="Yin Z."/>
            <person name="Liu H."/>
            <person name="Gao X."/>
            <person name="Li Z."/>
            <person name="Song N."/>
            <person name="Ke X."/>
            <person name="Dai Q."/>
            <person name="Wu Y."/>
            <person name="Sun Y."/>
            <person name="Xu J.-R."/>
            <person name="Kang Z.K."/>
            <person name="Wang L."/>
            <person name="Huang L."/>
        </authorList>
    </citation>
    <scope>NUCLEOTIDE SEQUENCE [LARGE SCALE GENOMIC DNA]</scope>
    <source>
        <strain evidence="2">SXYL134</strain>
    </source>
</reference>
<sequence>MPSKGVQAYTYIAVPGCSIELSVPGQTVVKNELRQFWNGDLEVESDKIHSFFDKTGRFTFKVLYNGKLITEQWVEVNALTGNVGEGTMTTIANTHSIIHPDPSIIVSYGFYEAGQGHGILPGRHQCYVTVTPNYSDWMGRVAPPGSHQKDQPFRQMVIASAHDVGMNSMQNCATVLKHAGGAVVRTLVANDEKYAQALSEIADKVSAPAVSLMAPNIVSSLAITQKDPLPTILALGARYFEFRPAHCHNQVRQYLPDKLYFQHSAIPGMAYDDFLTEVVRFLVDHPTEIIVVQLRWDGVPKECEQPNDQQQNEYLQAALRQFQGHEHHVVPGNLADLHNMTIGDMRRNRKRLIMLVSVDSISTYTDAGNATLNGDSIVNSFSAVLHPGCCGGRGFINIQCQATASNIPKAVAYSVLEASASTSCLLATKPTCDSKTLPWVRNNLLQSCGDNDLVVVMNDFFDGATADVSMELSSQRLG</sequence>
<dbReference type="EMBL" id="KN714845">
    <property type="protein sequence ID" value="KUI62947.1"/>
    <property type="molecule type" value="Genomic_DNA"/>
</dbReference>
<dbReference type="InterPro" id="IPR017946">
    <property type="entry name" value="PLC-like_Pdiesterase_TIM-brl"/>
</dbReference>
<protein>
    <submittedName>
        <fullName evidence="1">PI-PLC X domain-containing protein 1</fullName>
    </submittedName>
</protein>
<dbReference type="GO" id="GO:0008081">
    <property type="term" value="F:phosphoric diester hydrolase activity"/>
    <property type="evidence" value="ECO:0007669"/>
    <property type="project" value="InterPro"/>
</dbReference>
<dbReference type="InterPro" id="IPR051057">
    <property type="entry name" value="PI-PLC_domain"/>
</dbReference>
<gene>
    <name evidence="1" type="ORF">VP1G_10070</name>
</gene>
<evidence type="ECO:0000313" key="2">
    <source>
        <dbReference type="Proteomes" id="UP000078576"/>
    </source>
</evidence>
<accession>A0A194VG11</accession>
<dbReference type="GO" id="GO:0006629">
    <property type="term" value="P:lipid metabolic process"/>
    <property type="evidence" value="ECO:0007669"/>
    <property type="project" value="InterPro"/>
</dbReference>
<name>A0A194VG11_CYTMA</name>
<dbReference type="Proteomes" id="UP000078576">
    <property type="component" value="Unassembled WGS sequence"/>
</dbReference>
<dbReference type="PANTHER" id="PTHR13593:SF146">
    <property type="entry name" value="PLC-LIKE PHOSPHODIESTERASE"/>
    <property type="match status" value="1"/>
</dbReference>
<dbReference type="AlphaFoldDB" id="A0A194VG11"/>
<dbReference type="SUPFAM" id="SSF51695">
    <property type="entry name" value="PLC-like phosphodiesterases"/>
    <property type="match status" value="1"/>
</dbReference>